<dbReference type="Pfam" id="PF14683">
    <property type="entry name" value="CBM-like"/>
    <property type="match status" value="1"/>
</dbReference>
<feature type="region of interest" description="Disordered" evidence="1">
    <location>
        <begin position="223"/>
        <end position="243"/>
    </location>
</feature>
<evidence type="ECO:0000256" key="1">
    <source>
        <dbReference type="SAM" id="MobiDB-lite"/>
    </source>
</evidence>
<evidence type="ECO:0000313" key="3">
    <source>
        <dbReference type="EMBL" id="NEE01470.1"/>
    </source>
</evidence>
<gene>
    <name evidence="3" type="ORF">G1H10_14945</name>
</gene>
<organism evidence="3 4">
    <name type="scientific">Phytoactinopolyspora halotolerans</name>
    <dbReference type="NCBI Taxonomy" id="1981512"/>
    <lineage>
        <taxon>Bacteria</taxon>
        <taxon>Bacillati</taxon>
        <taxon>Actinomycetota</taxon>
        <taxon>Actinomycetes</taxon>
        <taxon>Jiangellales</taxon>
        <taxon>Jiangellaceae</taxon>
        <taxon>Phytoactinopolyspora</taxon>
    </lineage>
</organism>
<dbReference type="SUPFAM" id="SSF49785">
    <property type="entry name" value="Galactose-binding domain-like"/>
    <property type="match status" value="1"/>
</dbReference>
<dbReference type="Gene3D" id="2.60.40.10">
    <property type="entry name" value="Immunoglobulins"/>
    <property type="match status" value="1"/>
</dbReference>
<feature type="domain" description="Rhamnogalacturonan lyase" evidence="2">
    <location>
        <begin position="117"/>
        <end position="278"/>
    </location>
</feature>
<evidence type="ECO:0000313" key="4">
    <source>
        <dbReference type="Proteomes" id="UP000475214"/>
    </source>
</evidence>
<dbReference type="InterPro" id="IPR029411">
    <property type="entry name" value="RG-lyase_III"/>
</dbReference>
<sequence length="286" mass="30391">MSVTTAAKVPAITGLDGEGELARIVLDWTPVPWETVVDHYAVYGVRGADDVDVEPDTLLAKTVYPYFEHRGLGGASEQWVYRVVTVDAAGSRSRPSAPVTISSVESVSVSGTPLAVVGEFDGKGLEFALSPDGYAQYNATFPDGVDFRYGTDQAGTGWSYLQPGPADSWAGRRDHLFRLRFDLAEVPTDDVDLALWLIDSHATIPGSAVLTVNGTEVDRLTFDGGATKGSTQGDSTVPGSPLKPSYIERTLPAGLLADGENTLELFKDDGSWIAYDAIGVFARAAG</sequence>
<comment type="caution">
    <text evidence="3">The sequence shown here is derived from an EMBL/GenBank/DDBJ whole genome shotgun (WGS) entry which is preliminary data.</text>
</comment>
<accession>A0A6L9SBT0</accession>
<dbReference type="GO" id="GO:0005975">
    <property type="term" value="P:carbohydrate metabolic process"/>
    <property type="evidence" value="ECO:0007669"/>
    <property type="project" value="UniProtKB-ARBA"/>
</dbReference>
<feature type="compositionally biased region" description="Polar residues" evidence="1">
    <location>
        <begin position="228"/>
        <end position="238"/>
    </location>
</feature>
<evidence type="ECO:0000259" key="2">
    <source>
        <dbReference type="Pfam" id="PF14683"/>
    </source>
</evidence>
<protein>
    <recommendedName>
        <fullName evidence="2">Rhamnogalacturonan lyase domain-containing protein</fullName>
    </recommendedName>
</protein>
<proteinExistence type="predicted"/>
<dbReference type="Proteomes" id="UP000475214">
    <property type="component" value="Unassembled WGS sequence"/>
</dbReference>
<dbReference type="EMBL" id="JAAGOA010000009">
    <property type="protein sequence ID" value="NEE01470.1"/>
    <property type="molecule type" value="Genomic_DNA"/>
</dbReference>
<name>A0A6L9SBT0_9ACTN</name>
<dbReference type="RefSeq" id="WP_163739108.1">
    <property type="nucleotide sequence ID" value="NZ_JAAGOA010000009.1"/>
</dbReference>
<dbReference type="AlphaFoldDB" id="A0A6L9SBT0"/>
<reference evidence="3 4" key="1">
    <citation type="submission" date="2020-02" db="EMBL/GenBank/DDBJ databases">
        <authorList>
            <person name="Li X.-J."/>
            <person name="Han X.-M."/>
        </authorList>
    </citation>
    <scope>NUCLEOTIDE SEQUENCE [LARGE SCALE GENOMIC DNA]</scope>
    <source>
        <strain evidence="3 4">CCTCC AB 2017055</strain>
    </source>
</reference>
<dbReference type="InterPro" id="IPR008979">
    <property type="entry name" value="Galactose-bd-like_sf"/>
</dbReference>
<dbReference type="InterPro" id="IPR013783">
    <property type="entry name" value="Ig-like_fold"/>
</dbReference>
<keyword evidence="4" id="KW-1185">Reference proteome</keyword>